<protein>
    <recommendedName>
        <fullName evidence="1">SnoaL-like domain-containing protein</fullName>
    </recommendedName>
</protein>
<proteinExistence type="predicted"/>
<dbReference type="Gene3D" id="3.10.450.50">
    <property type="match status" value="1"/>
</dbReference>
<evidence type="ECO:0000313" key="2">
    <source>
        <dbReference type="EMBL" id="KAB2812669.1"/>
    </source>
</evidence>
<gene>
    <name evidence="2" type="ORF">F9L07_13055</name>
</gene>
<organism evidence="2 3">
    <name type="scientific">Nocardioides simplex</name>
    <name type="common">Arthrobacter simplex</name>
    <dbReference type="NCBI Taxonomy" id="2045"/>
    <lineage>
        <taxon>Bacteria</taxon>
        <taxon>Bacillati</taxon>
        <taxon>Actinomycetota</taxon>
        <taxon>Actinomycetes</taxon>
        <taxon>Propionibacteriales</taxon>
        <taxon>Nocardioidaceae</taxon>
        <taxon>Pimelobacter</taxon>
    </lineage>
</organism>
<dbReference type="InterPro" id="IPR032710">
    <property type="entry name" value="NTF2-like_dom_sf"/>
</dbReference>
<feature type="domain" description="SnoaL-like" evidence="1">
    <location>
        <begin position="21"/>
        <end position="148"/>
    </location>
</feature>
<dbReference type="SUPFAM" id="SSF54427">
    <property type="entry name" value="NTF2-like"/>
    <property type="match status" value="1"/>
</dbReference>
<comment type="caution">
    <text evidence="2">The sequence shown here is derived from an EMBL/GenBank/DDBJ whole genome shotgun (WGS) entry which is preliminary data.</text>
</comment>
<name>A0A7J5E342_NOCSI</name>
<dbReference type="InterPro" id="IPR037401">
    <property type="entry name" value="SnoaL-like"/>
</dbReference>
<reference evidence="2 3" key="1">
    <citation type="submission" date="2019-09" db="EMBL/GenBank/DDBJ databases">
        <title>Pimelobacter sp. isolated from Paulinella.</title>
        <authorList>
            <person name="Jeong S.E."/>
        </authorList>
    </citation>
    <scope>NUCLEOTIDE SEQUENCE [LARGE SCALE GENOMIC DNA]</scope>
    <source>
        <strain evidence="2 3">Pch-N</strain>
    </source>
</reference>
<dbReference type="Proteomes" id="UP000449906">
    <property type="component" value="Unassembled WGS sequence"/>
</dbReference>
<evidence type="ECO:0000259" key="1">
    <source>
        <dbReference type="Pfam" id="PF13474"/>
    </source>
</evidence>
<evidence type="ECO:0000313" key="3">
    <source>
        <dbReference type="Proteomes" id="UP000449906"/>
    </source>
</evidence>
<dbReference type="RefSeq" id="WP_151580014.1">
    <property type="nucleotide sequence ID" value="NZ_CP182503.1"/>
</dbReference>
<dbReference type="AlphaFoldDB" id="A0A7J5E342"/>
<accession>A0A7J5E342</accession>
<sequence length="182" mass="20958">MTAPTFARRTAPQEDIDQILHLHREWWESNLDWDIPRMSKVFPEPGDEYLMFNFNGHPYFTMREKTALWEFYRELIDQSGGMTTKVMRLEVKGDMAWLACEFSIEAEMRDGGEWTADNVDATVGRATEIYHRDNGSGAPEWRMWHTQITALPPLDEERPGLGGSTASRGLGWVPWNPLPEGV</sequence>
<dbReference type="Pfam" id="PF13474">
    <property type="entry name" value="SnoaL_3"/>
    <property type="match status" value="1"/>
</dbReference>
<dbReference type="EMBL" id="WBVM01000001">
    <property type="protein sequence ID" value="KAB2812669.1"/>
    <property type="molecule type" value="Genomic_DNA"/>
</dbReference>